<accession>A0A5C6B2A2</accession>
<name>A0A5C6B2A2_9BACT</name>
<dbReference type="Proteomes" id="UP000320176">
    <property type="component" value="Unassembled WGS sequence"/>
</dbReference>
<comment type="caution">
    <text evidence="1">The sequence shown here is derived from an EMBL/GenBank/DDBJ whole genome shotgun (WGS) entry which is preliminary data.</text>
</comment>
<gene>
    <name evidence="1" type="ORF">Pla52n_17590</name>
</gene>
<reference evidence="1 2" key="1">
    <citation type="submission" date="2019-02" db="EMBL/GenBank/DDBJ databases">
        <title>Deep-cultivation of Planctomycetes and their phenomic and genomic characterization uncovers novel biology.</title>
        <authorList>
            <person name="Wiegand S."/>
            <person name="Jogler M."/>
            <person name="Boedeker C."/>
            <person name="Pinto D."/>
            <person name="Vollmers J."/>
            <person name="Rivas-Marin E."/>
            <person name="Kohn T."/>
            <person name="Peeters S.H."/>
            <person name="Heuer A."/>
            <person name="Rast P."/>
            <person name="Oberbeckmann S."/>
            <person name="Bunk B."/>
            <person name="Jeske O."/>
            <person name="Meyerdierks A."/>
            <person name="Storesund J.E."/>
            <person name="Kallscheuer N."/>
            <person name="Luecker S."/>
            <person name="Lage O.M."/>
            <person name="Pohl T."/>
            <person name="Merkel B.J."/>
            <person name="Hornburger P."/>
            <person name="Mueller R.-W."/>
            <person name="Bruemmer F."/>
            <person name="Labrenz M."/>
            <person name="Spormann A.M."/>
            <person name="Op Den Camp H."/>
            <person name="Overmann J."/>
            <person name="Amann R."/>
            <person name="Jetten M.S.M."/>
            <person name="Mascher T."/>
            <person name="Medema M.H."/>
            <person name="Devos D.P."/>
            <person name="Kaster A.-K."/>
            <person name="Ovreas L."/>
            <person name="Rohde M."/>
            <person name="Galperin M.Y."/>
            <person name="Jogler C."/>
        </authorList>
    </citation>
    <scope>NUCLEOTIDE SEQUENCE [LARGE SCALE GENOMIC DNA]</scope>
    <source>
        <strain evidence="1 2">Pla52n</strain>
    </source>
</reference>
<keyword evidence="2" id="KW-1185">Reference proteome</keyword>
<evidence type="ECO:0000313" key="2">
    <source>
        <dbReference type="Proteomes" id="UP000320176"/>
    </source>
</evidence>
<organism evidence="1 2">
    <name type="scientific">Stieleria varia</name>
    <dbReference type="NCBI Taxonomy" id="2528005"/>
    <lineage>
        <taxon>Bacteria</taxon>
        <taxon>Pseudomonadati</taxon>
        <taxon>Planctomycetota</taxon>
        <taxon>Planctomycetia</taxon>
        <taxon>Pirellulales</taxon>
        <taxon>Pirellulaceae</taxon>
        <taxon>Stieleria</taxon>
    </lineage>
</organism>
<protein>
    <submittedName>
        <fullName evidence="1">Uncharacterized protein</fullName>
    </submittedName>
</protein>
<dbReference type="AlphaFoldDB" id="A0A5C6B2A2"/>
<evidence type="ECO:0000313" key="1">
    <source>
        <dbReference type="EMBL" id="TWU06040.1"/>
    </source>
</evidence>
<dbReference type="EMBL" id="SJPN01000002">
    <property type="protein sequence ID" value="TWU06040.1"/>
    <property type="molecule type" value="Genomic_DNA"/>
</dbReference>
<proteinExistence type="predicted"/>
<sequence>MKRRRSFSRLGERAENKCREIHLAIIASRDFGNESGRLISKPTTNWLNNIAWGRGEASAPRVSSDSCGAATAYSMGCQPHVSASESAQKLRSSDSIKRLV</sequence>